<proteinExistence type="predicted"/>
<evidence type="ECO:0008006" key="3">
    <source>
        <dbReference type="Google" id="ProtNLM"/>
    </source>
</evidence>
<dbReference type="AlphaFoldDB" id="A0AB36D5W9"/>
<evidence type="ECO:0000313" key="1">
    <source>
        <dbReference type="EMBL" id="NMZ82386.1"/>
    </source>
</evidence>
<name>A0AB36D5W9_9PSED</name>
<sequence length="697" mass="74879">MVQDLDHSFKIGEGRVSQDGRWTMTTRVNFMPPGSFTIVAKTANGQPNSKSEARSFKVRPPALTTVNIESPSDTTVKFSGTGHVGATVQLILDSGPGGTAPPPVLVKPDGQWETTATGWTLGLYTLKAIQKVPDNANGWVESVPYSFTVNRQLKDPTELQYTKDYQPTFSGLGHTGATVKIANPGGGSNAAPDALVANGQWSSKTAVVWGPTLNRKVHIRQSLNGQWSPSWLELAVSIPPLAPVISQVDVDGFFVVVSGTCWTNAVVELTFSDSDTVHTAQVTDTRWTFERNTPFEPDTTYTVTVTQTAAGQTSPAASETFLIEVPIPQPVIIEPAASAEVDRDITVRGDSGLKGATMQLRDARFGGELGEPKVLIDGGRWSIGLTALEFREYTIDAQQTLNGRESLRSEVRTFEVVVVPPAITVPEADQNLPRTSTLEGRATPGALVDVWLEGEAEPLLRNIAVGINGRWSAEVTLPVGRKTIWARQTFEGRPSKDSPPLNYNVVPAAPSIETPATDEHIGREAVVSGFGVPGDTVTVKLIAEALTVLGSTVVLDDRTWSVTVELDLPGGSYGFVAVASCDGFDSLDSPERPVVLGTYRPTIDVPAPGRWVQNPVHFEGQGRPGVGQVMSWFNPEHVWVPDATVETGWQGGAIKALPPGGNWCWIKQTLTDNPDGETVSDLIVSKRFEVLPPSTEP</sequence>
<dbReference type="Gene3D" id="2.60.40.10">
    <property type="entry name" value="Immunoglobulins"/>
    <property type="match status" value="2"/>
</dbReference>
<protein>
    <recommendedName>
        <fullName evidence="3">Ig-like domain-containing protein</fullName>
    </recommendedName>
</protein>
<comment type="caution">
    <text evidence="1">The sequence shown here is derived from an EMBL/GenBank/DDBJ whole genome shotgun (WGS) entry which is preliminary data.</text>
</comment>
<dbReference type="Proteomes" id="UP000548707">
    <property type="component" value="Unassembled WGS sequence"/>
</dbReference>
<accession>A0AB36D5W9</accession>
<dbReference type="EMBL" id="JAAQXV010000009">
    <property type="protein sequence ID" value="NMZ82386.1"/>
    <property type="molecule type" value="Genomic_DNA"/>
</dbReference>
<reference evidence="1 2" key="1">
    <citation type="journal article" date="2020" name="Front. Microbiol.">
        <title>Genetic Organization of the aprX-lipA2 Operon Affects the Proteolytic Potential of Pseudomonas Species in Milk.</title>
        <authorList>
            <person name="Maier C."/>
            <person name="Huptas C."/>
            <person name="von Neubeck M."/>
            <person name="Scherer S."/>
            <person name="Wenning M."/>
            <person name="Lucking G."/>
        </authorList>
    </citation>
    <scope>NUCLEOTIDE SEQUENCE [LARGE SCALE GENOMIC DNA]</scope>
    <source>
        <strain evidence="1 2">WS 5114</strain>
    </source>
</reference>
<gene>
    <name evidence="1" type="ORF">HBO26_24160</name>
</gene>
<organism evidence="1 2">
    <name type="scientific">Pseudomonas mandelii</name>
    <dbReference type="NCBI Taxonomy" id="75612"/>
    <lineage>
        <taxon>Bacteria</taxon>
        <taxon>Pseudomonadati</taxon>
        <taxon>Pseudomonadota</taxon>
        <taxon>Gammaproteobacteria</taxon>
        <taxon>Pseudomonadales</taxon>
        <taxon>Pseudomonadaceae</taxon>
        <taxon>Pseudomonas</taxon>
    </lineage>
</organism>
<dbReference type="InterPro" id="IPR013783">
    <property type="entry name" value="Ig-like_fold"/>
</dbReference>
<evidence type="ECO:0000313" key="2">
    <source>
        <dbReference type="Proteomes" id="UP000548707"/>
    </source>
</evidence>